<gene>
    <name evidence="1" type="ORF">NCTC10359_02654</name>
</gene>
<dbReference type="InterPro" id="IPR029278">
    <property type="entry name" value="Imm26"/>
</dbReference>
<dbReference type="EMBL" id="UGQU01000004">
    <property type="protein sequence ID" value="STZ64205.1"/>
    <property type="molecule type" value="Genomic_DNA"/>
</dbReference>
<reference evidence="1 2" key="1">
    <citation type="submission" date="2018-06" db="EMBL/GenBank/DDBJ databases">
        <authorList>
            <consortium name="Pathogen Informatics"/>
            <person name="Doyle S."/>
        </authorList>
    </citation>
    <scope>NUCLEOTIDE SEQUENCE [LARGE SCALE GENOMIC DNA]</scope>
    <source>
        <strain evidence="1 2">NCTC10359</strain>
    </source>
</reference>
<dbReference type="Proteomes" id="UP000254437">
    <property type="component" value="Unassembled WGS sequence"/>
</dbReference>
<proteinExistence type="predicted"/>
<accession>A0A378TTN0</accession>
<dbReference type="AlphaFoldDB" id="A0A378TTN0"/>
<name>A0A378TTN0_MORLA</name>
<organism evidence="1 2">
    <name type="scientific">Moraxella lacunata</name>
    <dbReference type="NCBI Taxonomy" id="477"/>
    <lineage>
        <taxon>Bacteria</taxon>
        <taxon>Pseudomonadati</taxon>
        <taxon>Pseudomonadota</taxon>
        <taxon>Gammaproteobacteria</taxon>
        <taxon>Moraxellales</taxon>
        <taxon>Moraxellaceae</taxon>
        <taxon>Moraxella</taxon>
    </lineage>
</organism>
<evidence type="ECO:0000313" key="1">
    <source>
        <dbReference type="EMBL" id="STZ64205.1"/>
    </source>
</evidence>
<sequence length="166" mass="19618">MKDLNLKGGEIFAIPLFIPYDTDEKRFSEKFHKEKQGDYVFCRIISEEMAKSYIIEVFNKVGSLDTSLDEILKAPRLLNPIPITTMGIRNKRWIKIHQQENYDKERESNYSEIQLVIGGISGLQLWQNGKTAPIIQEEAQFYEFFRFWFASHLEKRIREILNVKEP</sequence>
<evidence type="ECO:0000313" key="2">
    <source>
        <dbReference type="Proteomes" id="UP000254437"/>
    </source>
</evidence>
<dbReference type="Pfam" id="PF15428">
    <property type="entry name" value="Imm26"/>
    <property type="match status" value="1"/>
</dbReference>
<dbReference type="RefSeq" id="WP_115008447.1">
    <property type="nucleotide sequence ID" value="NZ_UGQU01000004.1"/>
</dbReference>
<protein>
    <submittedName>
        <fullName evidence="1">Uncharacterized protein</fullName>
    </submittedName>
</protein>